<gene>
    <name evidence="12" type="ORF">HHK36_006922</name>
</gene>
<feature type="region of interest" description="Disordered" evidence="8">
    <location>
        <begin position="1"/>
        <end position="28"/>
    </location>
</feature>
<feature type="domain" description="Calmodulin binding protein central" evidence="10">
    <location>
        <begin position="928"/>
        <end position="993"/>
    </location>
</feature>
<dbReference type="PANTHER" id="PTHR31713:SF42">
    <property type="entry name" value="PROTEIN SAR DEFICIENT 1"/>
    <property type="match status" value="1"/>
</dbReference>
<feature type="domain" description="Calmodulin binding protein central" evidence="10">
    <location>
        <begin position="764"/>
        <end position="829"/>
    </location>
</feature>
<dbReference type="GO" id="GO:0080142">
    <property type="term" value="P:regulation of salicylic acid biosynthetic process"/>
    <property type="evidence" value="ECO:0007669"/>
    <property type="project" value="TreeGrafter"/>
</dbReference>
<organism evidence="12 13">
    <name type="scientific">Tetracentron sinense</name>
    <name type="common">Spur-leaf</name>
    <dbReference type="NCBI Taxonomy" id="13715"/>
    <lineage>
        <taxon>Eukaryota</taxon>
        <taxon>Viridiplantae</taxon>
        <taxon>Streptophyta</taxon>
        <taxon>Embryophyta</taxon>
        <taxon>Tracheophyta</taxon>
        <taxon>Spermatophyta</taxon>
        <taxon>Magnoliopsida</taxon>
        <taxon>Trochodendrales</taxon>
        <taxon>Trochodendraceae</taxon>
        <taxon>Tetracentron</taxon>
    </lineage>
</organism>
<comment type="caution">
    <text evidence="12">The sequence shown here is derived from an EMBL/GenBank/DDBJ whole genome shotgun (WGS) entry which is preliminary data.</text>
</comment>
<sequence length="1182" mass="131598">MLGVVEEGGGECTKGGGGRQSVEEVLSEGGAGEVVAELLPAGGKGAAKGGTGARGAEWGPAGNVGTGLGRPWTVDRLGSSKMERWVSEESGDTWEGGAGGDEWKNNPDNVMSCVRGDEDVIAKRLLDQSGSDEDQPDEKRMRTRPSLAAIIREVVMMKSLENFLSTMEPLLRRVVTEEVERGLRRGARSFSRSPSLRIQALEEPPTIQLIFSKKLSLPVFTGSKIEDIDGHPLQILLVDTRNNPIVPTSLAYPIRVEIVVLDGDFPPEDRDDWSSNEFDSKIVRERTGKRPLLTGDVSVTVRDGFTLVGDLTFTDNSSWIRSRNFRLGARVVQGNCEGVRIREAITEPFVVKDHRGELYKKHYPPSLDDDVWRLEKIGKDGAFHKKLAAEAINKVKDFLKLWVVDPTRLRRILGGGMSDKTWEATTKHAATCILGNKKYMFHGPCYTIIVNPIYQVVGATLNGQTYTARDLNGVNRAYVENLVRDAYIQQKSLEDVDELLNENALLPPGNPAGEYPNHHQNMVGSSKQYGLLTSGSVDASSPPTNTHREYSDWVQNPTNPSAAIEIGNGYNISDSSSDSDSTPLRFFSWSPSLGIQALEAPTLQLFFSSKNLSVPVFTGSKIEDRDGQPLQILLVDTRDGQMVQTTLPYGIRVEIVVLDGDFPPIYSDDWTSKEFDNNIVQERKGKRPLLTGDVLLTVRDSFTLIGDLTFTDNSSWTRSRRFRLGARVAQGSCESVRVREAMTEPFVVKDQRGGGYKKHHPPLLGDNVWRLEKIGRDGVFHKKLAAEAINTVQDFLKQWVVDSTRLRNILGLGMFDKTWEATMKHARTCNIGSKKYKLCGPCYTIFVNPIWQVVGVMLNGQTYPERDLTEATKVYVENLVRDAYIQRKSLEEVDELLNENALLPPGIFKSLLYVLFILGYKKHHPPLLDDDVWRLERIGRDGVFHKKLAAVAINTVQDFLKQWVVDSTRLRNILGLGMLDKTWEATMKHARTCIIGSKKYKLCGPCYTIFVNPVRQVVGVMLNGQTCPERDLTEANRVYVENLVRDAYIQRKSLEEFDEPLNENALLPPGDPVGEYPNHHQDIVGLTSGSVGAASLSNNSQGEYSDWELNPTYPSATTGSGSVYTISDGYNISYGSTFQMAMPFRMHHRPALSTKSQSFFDVVVDDWSRLQGPLLQSFTPSL</sequence>
<feature type="domain" description="Calmodulin binding protein central" evidence="10">
    <location>
        <begin position="367"/>
        <end position="432"/>
    </location>
</feature>
<feature type="region of interest" description="Disordered" evidence="8">
    <location>
        <begin position="44"/>
        <end position="112"/>
    </location>
</feature>
<evidence type="ECO:0000313" key="13">
    <source>
        <dbReference type="Proteomes" id="UP000655225"/>
    </source>
</evidence>
<proteinExistence type="inferred from homology"/>
<feature type="domain" description="Calmodulin binding protein C-terminal" evidence="11">
    <location>
        <begin position="437"/>
        <end position="495"/>
    </location>
</feature>
<feature type="compositionally biased region" description="Gly residues" evidence="8">
    <location>
        <begin position="1"/>
        <end position="19"/>
    </location>
</feature>
<dbReference type="GO" id="GO:0005634">
    <property type="term" value="C:nucleus"/>
    <property type="evidence" value="ECO:0007669"/>
    <property type="project" value="UniProtKB-SubCell"/>
</dbReference>
<dbReference type="Pfam" id="PF20452">
    <property type="entry name" value="Calmod_bind_C"/>
    <property type="match status" value="3"/>
</dbReference>
<evidence type="ECO:0000256" key="7">
    <source>
        <dbReference type="ARBA" id="ARBA00023242"/>
    </source>
</evidence>
<dbReference type="AlphaFoldDB" id="A0A834ZIV6"/>
<dbReference type="Pfam" id="PF20451">
    <property type="entry name" value="Calmod_bind_M"/>
    <property type="match status" value="3"/>
</dbReference>
<evidence type="ECO:0008006" key="14">
    <source>
        <dbReference type="Google" id="ProtNLM"/>
    </source>
</evidence>
<keyword evidence="6" id="KW-0804">Transcription</keyword>
<dbReference type="Proteomes" id="UP000655225">
    <property type="component" value="Unassembled WGS sequence"/>
</dbReference>
<feature type="domain" description="Calmodulin binding protein C-terminal" evidence="11">
    <location>
        <begin position="1004"/>
        <end position="1057"/>
    </location>
</feature>
<keyword evidence="3" id="KW-0805">Transcription regulation</keyword>
<keyword evidence="5" id="KW-0010">Activator</keyword>
<dbReference type="GO" id="GO:0043565">
    <property type="term" value="F:sequence-specific DNA binding"/>
    <property type="evidence" value="ECO:0007669"/>
    <property type="project" value="TreeGrafter"/>
</dbReference>
<feature type="domain" description="Calmodulin binding protein-like N-terminal" evidence="9">
    <location>
        <begin position="207"/>
        <end position="354"/>
    </location>
</feature>
<evidence type="ECO:0000256" key="4">
    <source>
        <dbReference type="ARBA" id="ARBA00023125"/>
    </source>
</evidence>
<keyword evidence="13" id="KW-1185">Reference proteome</keyword>
<reference evidence="12 13" key="1">
    <citation type="submission" date="2020-04" db="EMBL/GenBank/DDBJ databases">
        <title>Plant Genome Project.</title>
        <authorList>
            <person name="Zhang R.-G."/>
        </authorList>
    </citation>
    <scope>NUCLEOTIDE SEQUENCE [LARGE SCALE GENOMIC DNA]</scope>
    <source>
        <strain evidence="12">YNK0</strain>
        <tissue evidence="12">Leaf</tissue>
    </source>
</reference>
<evidence type="ECO:0000313" key="12">
    <source>
        <dbReference type="EMBL" id="KAF8407786.1"/>
    </source>
</evidence>
<evidence type="ECO:0000256" key="2">
    <source>
        <dbReference type="ARBA" id="ARBA00007214"/>
    </source>
</evidence>
<dbReference type="InterPro" id="IPR046830">
    <property type="entry name" value="Calmod_bind_M"/>
</dbReference>
<evidence type="ECO:0000256" key="8">
    <source>
        <dbReference type="SAM" id="MobiDB-lite"/>
    </source>
</evidence>
<feature type="region of interest" description="Disordered" evidence="8">
    <location>
        <begin position="537"/>
        <end position="556"/>
    </location>
</feature>
<dbReference type="EMBL" id="JABCRI010000004">
    <property type="protein sequence ID" value="KAF8407786.1"/>
    <property type="molecule type" value="Genomic_DNA"/>
</dbReference>
<feature type="domain" description="Calmodulin binding protein-like N-terminal" evidence="9">
    <location>
        <begin position="603"/>
        <end position="751"/>
    </location>
</feature>
<comment type="subcellular location">
    <subcellularLocation>
        <location evidence="1">Nucleus</location>
    </subcellularLocation>
</comment>
<dbReference type="OrthoDB" id="757051at2759"/>
<keyword evidence="7" id="KW-0539">Nucleus</keyword>
<protein>
    <recommendedName>
        <fullName evidence="14">Calmodulin-binding protein</fullName>
    </recommendedName>
</protein>
<feature type="compositionally biased region" description="Gly residues" evidence="8">
    <location>
        <begin position="44"/>
        <end position="53"/>
    </location>
</feature>
<evidence type="ECO:0000256" key="6">
    <source>
        <dbReference type="ARBA" id="ARBA00023163"/>
    </source>
</evidence>
<comment type="similarity">
    <text evidence="2">Belongs to the plant ACBP60 protein family.</text>
</comment>
<accession>A0A834ZIV6</accession>
<dbReference type="PANTHER" id="PTHR31713">
    <property type="entry name" value="OS02G0177800 PROTEIN"/>
    <property type="match status" value="1"/>
</dbReference>
<dbReference type="GO" id="GO:0005516">
    <property type="term" value="F:calmodulin binding"/>
    <property type="evidence" value="ECO:0007669"/>
    <property type="project" value="InterPro"/>
</dbReference>
<dbReference type="InterPro" id="IPR012416">
    <property type="entry name" value="CBP60"/>
</dbReference>
<dbReference type="GO" id="GO:0003700">
    <property type="term" value="F:DNA-binding transcription factor activity"/>
    <property type="evidence" value="ECO:0007669"/>
    <property type="project" value="TreeGrafter"/>
</dbReference>
<dbReference type="Pfam" id="PF07887">
    <property type="entry name" value="Calmodulin_bind"/>
    <property type="match status" value="2"/>
</dbReference>
<evidence type="ECO:0000256" key="1">
    <source>
        <dbReference type="ARBA" id="ARBA00004123"/>
    </source>
</evidence>
<evidence type="ECO:0000259" key="10">
    <source>
        <dbReference type="Pfam" id="PF20451"/>
    </source>
</evidence>
<feature type="domain" description="Calmodulin binding protein C-terminal" evidence="11">
    <location>
        <begin position="840"/>
        <end position="893"/>
    </location>
</feature>
<name>A0A834ZIV6_TETSI</name>
<evidence type="ECO:0000259" key="11">
    <source>
        <dbReference type="Pfam" id="PF20452"/>
    </source>
</evidence>
<evidence type="ECO:0000256" key="5">
    <source>
        <dbReference type="ARBA" id="ARBA00023159"/>
    </source>
</evidence>
<evidence type="ECO:0000256" key="3">
    <source>
        <dbReference type="ARBA" id="ARBA00023015"/>
    </source>
</evidence>
<keyword evidence="4" id="KW-0238">DNA-binding</keyword>
<dbReference type="InterPro" id="IPR046829">
    <property type="entry name" value="Calmod_bind_C"/>
</dbReference>
<dbReference type="InterPro" id="IPR046831">
    <property type="entry name" value="Calmodulin_bind_N"/>
</dbReference>
<evidence type="ECO:0000259" key="9">
    <source>
        <dbReference type="Pfam" id="PF07887"/>
    </source>
</evidence>